<keyword evidence="3" id="KW-0479">Metal-binding</keyword>
<keyword evidence="6" id="KW-0482">Metalloprotease</keyword>
<evidence type="ECO:0000256" key="2">
    <source>
        <dbReference type="ARBA" id="ARBA00022670"/>
    </source>
</evidence>
<name>A0A364NUA8_9PROT</name>
<dbReference type="PANTHER" id="PTHR22726">
    <property type="entry name" value="METALLOENDOPEPTIDASE OMA1"/>
    <property type="match status" value="1"/>
</dbReference>
<evidence type="ECO:0000256" key="6">
    <source>
        <dbReference type="ARBA" id="ARBA00023049"/>
    </source>
</evidence>
<feature type="domain" description="Peptidase M48" evidence="8">
    <location>
        <begin position="49"/>
        <end position="225"/>
    </location>
</feature>
<dbReference type="Gene3D" id="1.25.40.10">
    <property type="entry name" value="Tetratricopeptide repeat domain"/>
    <property type="match status" value="1"/>
</dbReference>
<dbReference type="PANTHER" id="PTHR22726:SF1">
    <property type="entry name" value="METALLOENDOPEPTIDASE OMA1, MITOCHONDRIAL"/>
    <property type="match status" value="1"/>
</dbReference>
<dbReference type="AlphaFoldDB" id="A0A364NUA8"/>
<accession>A0A364NUA8</accession>
<proteinExistence type="predicted"/>
<dbReference type="GO" id="GO:0046872">
    <property type="term" value="F:metal ion binding"/>
    <property type="evidence" value="ECO:0007669"/>
    <property type="project" value="UniProtKB-KW"/>
</dbReference>
<dbReference type="CDD" id="cd07324">
    <property type="entry name" value="M48C_Oma1-like"/>
    <property type="match status" value="1"/>
</dbReference>
<keyword evidence="4" id="KW-0378">Hydrolase</keyword>
<feature type="chain" id="PRO_5016585810" evidence="7">
    <location>
        <begin position="23"/>
        <end position="456"/>
    </location>
</feature>
<evidence type="ECO:0000256" key="1">
    <source>
        <dbReference type="ARBA" id="ARBA00001947"/>
    </source>
</evidence>
<dbReference type="InterPro" id="IPR051156">
    <property type="entry name" value="Mito/Outer_Membr_Metalloprot"/>
</dbReference>
<organism evidence="9 10">
    <name type="scientific">Paramagnetospirillum kuznetsovii</name>
    <dbReference type="NCBI Taxonomy" id="2053833"/>
    <lineage>
        <taxon>Bacteria</taxon>
        <taxon>Pseudomonadati</taxon>
        <taxon>Pseudomonadota</taxon>
        <taxon>Alphaproteobacteria</taxon>
        <taxon>Rhodospirillales</taxon>
        <taxon>Magnetospirillaceae</taxon>
        <taxon>Paramagnetospirillum</taxon>
    </lineage>
</organism>
<dbReference type="InterPro" id="IPR001915">
    <property type="entry name" value="Peptidase_M48"/>
</dbReference>
<evidence type="ECO:0000256" key="3">
    <source>
        <dbReference type="ARBA" id="ARBA00022723"/>
    </source>
</evidence>
<evidence type="ECO:0000256" key="7">
    <source>
        <dbReference type="SAM" id="SignalP"/>
    </source>
</evidence>
<evidence type="ECO:0000313" key="9">
    <source>
        <dbReference type="EMBL" id="RAU20590.1"/>
    </source>
</evidence>
<dbReference type="OrthoDB" id="9814887at2"/>
<dbReference type="RefSeq" id="WP_112146940.1">
    <property type="nucleotide sequence ID" value="NZ_PGTO01000020.1"/>
</dbReference>
<dbReference type="Proteomes" id="UP000251075">
    <property type="component" value="Unassembled WGS sequence"/>
</dbReference>
<dbReference type="EMBL" id="PGTO01000020">
    <property type="protein sequence ID" value="RAU20590.1"/>
    <property type="molecule type" value="Genomic_DNA"/>
</dbReference>
<feature type="signal peptide" evidence="7">
    <location>
        <begin position="1"/>
        <end position="22"/>
    </location>
</feature>
<dbReference type="Pfam" id="PF01435">
    <property type="entry name" value="Peptidase_M48"/>
    <property type="match status" value="1"/>
</dbReference>
<protein>
    <submittedName>
        <fullName evidence="9">Peptidase</fullName>
    </submittedName>
</protein>
<evidence type="ECO:0000313" key="10">
    <source>
        <dbReference type="Proteomes" id="UP000251075"/>
    </source>
</evidence>
<comment type="caution">
    <text evidence="9">The sequence shown here is derived from an EMBL/GenBank/DDBJ whole genome shotgun (WGS) entry which is preliminary data.</text>
</comment>
<evidence type="ECO:0000259" key="8">
    <source>
        <dbReference type="Pfam" id="PF01435"/>
    </source>
</evidence>
<dbReference type="GO" id="GO:0016020">
    <property type="term" value="C:membrane"/>
    <property type="evidence" value="ECO:0007669"/>
    <property type="project" value="TreeGrafter"/>
</dbReference>
<dbReference type="Gene3D" id="3.30.2010.10">
    <property type="entry name" value="Metalloproteases ('zincins'), catalytic domain"/>
    <property type="match status" value="1"/>
</dbReference>
<evidence type="ECO:0000256" key="4">
    <source>
        <dbReference type="ARBA" id="ARBA00022801"/>
    </source>
</evidence>
<keyword evidence="7" id="KW-0732">Signal</keyword>
<comment type="cofactor">
    <cofactor evidence="1">
        <name>Zn(2+)</name>
        <dbReference type="ChEBI" id="CHEBI:29105"/>
    </cofactor>
</comment>
<keyword evidence="10" id="KW-1185">Reference proteome</keyword>
<keyword evidence="5" id="KW-0862">Zinc</keyword>
<evidence type="ECO:0000256" key="5">
    <source>
        <dbReference type="ARBA" id="ARBA00022833"/>
    </source>
</evidence>
<gene>
    <name evidence="9" type="ORF">CU669_17785</name>
</gene>
<dbReference type="GO" id="GO:0051603">
    <property type="term" value="P:proteolysis involved in protein catabolic process"/>
    <property type="evidence" value="ECO:0007669"/>
    <property type="project" value="TreeGrafter"/>
</dbReference>
<reference evidence="9 10" key="1">
    <citation type="submission" date="2017-11" db="EMBL/GenBank/DDBJ databases">
        <title>Draft genome sequence of magnetotactic bacterium Magnetospirillum kuznetsovii LBB-42.</title>
        <authorList>
            <person name="Grouzdev D.S."/>
            <person name="Rysina M.S."/>
            <person name="Baslerov R.V."/>
            <person name="Koziaeva V."/>
        </authorList>
    </citation>
    <scope>NUCLEOTIDE SEQUENCE [LARGE SCALE GENOMIC DNA]</scope>
    <source>
        <strain evidence="9 10">LBB-42</strain>
    </source>
</reference>
<sequence>MFTRIFLLVTIVLALSGVPALAQQQQKLRFIRDAEVENTIRVFGAPIFQAAGLDPAGIRILLLNDSTLNAFVAGGQNIFFHTGLIIRSENPGQLIGVMAHETGHIAGGHLIRNSDAMSNASTEAILAMLLGAAAGAVTKKGEAAGGIMMGGQEMAMRSLLAFSRSQEQQADQMAMRFLEDSRESPKGLLEFFEILGDQEILVSARQDPYVRTHPLTRDRVSFVREHVAKSPYANTPWPPEWVEMHRRIKAKLFAFIEPPVKTFQRYKETDQSIEARYARAIANYRKPDIETALTQIDALIKERPKDPYFWELKGQMLFENARVAESVAPYKKAVQLLPDSALLRIGLGLSQIESEDPALLKDAANNLAYAVRLEPDDRFAWQQLAIAYGRDDNEGMASYAMAEYLLLSGKLPEANYHANKAEQLLGKGGAIWLRIQDIKEQASQVKAAKERDRKWW</sequence>
<keyword evidence="2" id="KW-0645">Protease</keyword>
<dbReference type="GO" id="GO:0004222">
    <property type="term" value="F:metalloendopeptidase activity"/>
    <property type="evidence" value="ECO:0007669"/>
    <property type="project" value="InterPro"/>
</dbReference>
<dbReference type="InterPro" id="IPR011990">
    <property type="entry name" value="TPR-like_helical_dom_sf"/>
</dbReference>
<dbReference type="SUPFAM" id="SSF48452">
    <property type="entry name" value="TPR-like"/>
    <property type="match status" value="1"/>
</dbReference>